<reference evidence="2 3" key="1">
    <citation type="journal article" date="2018" name="Nat. Biotechnol.">
        <title>A standardized bacterial taxonomy based on genome phylogeny substantially revises the tree of life.</title>
        <authorList>
            <person name="Parks D.H."/>
            <person name="Chuvochina M."/>
            <person name="Waite D.W."/>
            <person name="Rinke C."/>
            <person name="Skarshewski A."/>
            <person name="Chaumeil P.A."/>
            <person name="Hugenholtz P."/>
        </authorList>
    </citation>
    <scope>NUCLEOTIDE SEQUENCE [LARGE SCALE GENOMIC DNA]</scope>
    <source>
        <strain evidence="2">UBA9359</strain>
    </source>
</reference>
<dbReference type="Gene3D" id="3.30.420.40">
    <property type="match status" value="2"/>
</dbReference>
<dbReference type="EMBL" id="DPMF01000281">
    <property type="protein sequence ID" value="HCV81793.1"/>
    <property type="molecule type" value="Genomic_DNA"/>
</dbReference>
<dbReference type="Pfam" id="PF00480">
    <property type="entry name" value="ROK"/>
    <property type="match status" value="1"/>
</dbReference>
<comment type="similarity">
    <text evidence="1">Belongs to the ROK (NagC/XylR) family.</text>
</comment>
<dbReference type="CDD" id="cd23763">
    <property type="entry name" value="ASKHA_ATPase_ROK"/>
    <property type="match status" value="1"/>
</dbReference>
<proteinExistence type="inferred from homology"/>
<dbReference type="RefSeq" id="WP_013073740.1">
    <property type="nucleotide sequence ID" value="NZ_CAJXAW010000024.1"/>
</dbReference>
<comment type="caution">
    <text evidence="2">The sequence shown here is derived from an EMBL/GenBank/DDBJ whole genome shotgun (WGS) entry which is preliminary data.</text>
</comment>
<dbReference type="InterPro" id="IPR043129">
    <property type="entry name" value="ATPase_NBD"/>
</dbReference>
<organism evidence="2 3">
    <name type="scientific">Zunongwangia profunda</name>
    <dbReference type="NCBI Taxonomy" id="398743"/>
    <lineage>
        <taxon>Bacteria</taxon>
        <taxon>Pseudomonadati</taxon>
        <taxon>Bacteroidota</taxon>
        <taxon>Flavobacteriia</taxon>
        <taxon>Flavobacteriales</taxon>
        <taxon>Flavobacteriaceae</taxon>
        <taxon>Zunongwangia</taxon>
    </lineage>
</organism>
<name>A0A3D5J1G0_9FLAO</name>
<accession>A0A3D5J1G0</accession>
<gene>
    <name evidence="2" type="ORF">DGQ38_12170</name>
</gene>
<dbReference type="Proteomes" id="UP000264330">
    <property type="component" value="Unassembled WGS sequence"/>
</dbReference>
<dbReference type="AlphaFoldDB" id="A0A3D5J1G0"/>
<dbReference type="InterPro" id="IPR000600">
    <property type="entry name" value="ROK"/>
</dbReference>
<dbReference type="PANTHER" id="PTHR18964">
    <property type="entry name" value="ROK (REPRESSOR, ORF, KINASE) FAMILY"/>
    <property type="match status" value="1"/>
</dbReference>
<dbReference type="SUPFAM" id="SSF53067">
    <property type="entry name" value="Actin-like ATPase domain"/>
    <property type="match status" value="1"/>
</dbReference>
<dbReference type="OMA" id="ACFLQGE"/>
<protein>
    <submittedName>
        <fullName evidence="2">ROK family protein</fullName>
    </submittedName>
</protein>
<evidence type="ECO:0000256" key="1">
    <source>
        <dbReference type="ARBA" id="ARBA00006479"/>
    </source>
</evidence>
<dbReference type="PANTHER" id="PTHR18964:SF149">
    <property type="entry name" value="BIFUNCTIONAL UDP-N-ACETYLGLUCOSAMINE 2-EPIMERASE_N-ACETYLMANNOSAMINE KINASE"/>
    <property type="match status" value="1"/>
</dbReference>
<evidence type="ECO:0000313" key="3">
    <source>
        <dbReference type="Proteomes" id="UP000264330"/>
    </source>
</evidence>
<sequence>MHSIGVDIGGSHITACIYDHTSKSIATDSLIYRKVNSRGSKNEIIEAWASAIDSCRKKVDVKVEGVGVAMPGPFDYYNGISLIENVDKLSALYKVDIRNELARHLKIDPSKIRFINDATAFSIAEAMIGCARDYRRVVAITLGTGLGASFLASGKPIIEDDRVPKGGFLYNQLYKGKVADELFSTRGILRDYKERTGKSVTNVRRISELAREDEFAQNTMDQFGKDLGLFLAPFLKKFNAEVLVLGGNISKAYPYFESSLSKQLPQINIEISEFGEQSAVIGSAILLDDHYYKEITPIIKLM</sequence>
<evidence type="ECO:0000313" key="2">
    <source>
        <dbReference type="EMBL" id="HCV81793.1"/>
    </source>
</evidence>